<organism evidence="3 4">
    <name type="scientific">Phormidesmis priestleyi Ana</name>
    <dbReference type="NCBI Taxonomy" id="1666911"/>
    <lineage>
        <taxon>Bacteria</taxon>
        <taxon>Bacillati</taxon>
        <taxon>Cyanobacteriota</taxon>
        <taxon>Cyanophyceae</taxon>
        <taxon>Leptolyngbyales</taxon>
        <taxon>Leptolyngbyaceae</taxon>
        <taxon>Phormidesmis</taxon>
    </lineage>
</organism>
<reference evidence="3 4" key="1">
    <citation type="submission" date="2015-09" db="EMBL/GenBank/DDBJ databases">
        <title>Identification and resolution of microdiversity through metagenomic sequencing of parallel consortia.</title>
        <authorList>
            <person name="Nelson W.C."/>
            <person name="Romine M.F."/>
            <person name="Lindemann S.R."/>
        </authorList>
    </citation>
    <scope>NUCLEOTIDE SEQUENCE [LARGE SCALE GENOMIC DNA]</scope>
    <source>
        <strain evidence="3">Ana</strain>
    </source>
</reference>
<dbReference type="AlphaFoldDB" id="A0A0P7ZZH1"/>
<gene>
    <name evidence="3" type="ORF">HLUCCA11_08840</name>
</gene>
<name>A0A0P7ZZH1_9CYAN</name>
<accession>A0A0P7ZZH1</accession>
<evidence type="ECO:0008006" key="5">
    <source>
        <dbReference type="Google" id="ProtNLM"/>
    </source>
</evidence>
<evidence type="ECO:0000313" key="3">
    <source>
        <dbReference type="EMBL" id="KPQ35993.1"/>
    </source>
</evidence>
<protein>
    <recommendedName>
        <fullName evidence="5">GXWXG protein</fullName>
    </recommendedName>
</protein>
<dbReference type="Gene3D" id="2.40.128.580">
    <property type="entry name" value="GXWXG domain"/>
    <property type="match status" value="1"/>
</dbReference>
<dbReference type="Pfam" id="PF14231">
    <property type="entry name" value="GXWXG"/>
    <property type="match status" value="1"/>
</dbReference>
<dbReference type="InterPro" id="IPR025951">
    <property type="entry name" value="GXWXG_dom"/>
</dbReference>
<dbReference type="Pfam" id="PF14232">
    <property type="entry name" value="DUF4334"/>
    <property type="match status" value="1"/>
</dbReference>
<feature type="domain" description="GXWXG" evidence="1">
    <location>
        <begin position="24"/>
        <end position="81"/>
    </location>
</feature>
<feature type="domain" description="DUF4334" evidence="2">
    <location>
        <begin position="124"/>
        <end position="178"/>
    </location>
</feature>
<proteinExistence type="predicted"/>
<dbReference type="EMBL" id="LJZR01000009">
    <property type="protein sequence ID" value="KPQ35993.1"/>
    <property type="molecule type" value="Genomic_DNA"/>
</dbReference>
<evidence type="ECO:0000259" key="1">
    <source>
        <dbReference type="Pfam" id="PF14231"/>
    </source>
</evidence>
<dbReference type="PATRIC" id="fig|1666911.3.peg.4155"/>
<dbReference type="Proteomes" id="UP000050465">
    <property type="component" value="Unassembled WGS sequence"/>
</dbReference>
<sequence length="179" mass="20557">MPTVNDLNHLLQQENTPTPEALSLFDQLEPVGIDFMLGRWQGSGFPTSHAMDGLLEATNWYGKEFVSANCVHPLLFKDVRGEIFKLSPNPQMMKLALRLPLPKNDTAKQIYTLFNPLLKTDKSQAQLRMMEHRGKISATMIYDHLPIHDIFRKVNENTLLGLMDYKESPQPFFFILKRA</sequence>
<comment type="caution">
    <text evidence="3">The sequence shown here is derived from an EMBL/GenBank/DDBJ whole genome shotgun (WGS) entry which is preliminary data.</text>
</comment>
<dbReference type="STRING" id="1666911.HLUCCA11_08840"/>
<dbReference type="InterPro" id="IPR025568">
    <property type="entry name" value="DUF4334"/>
</dbReference>
<evidence type="ECO:0000259" key="2">
    <source>
        <dbReference type="Pfam" id="PF14232"/>
    </source>
</evidence>
<evidence type="ECO:0000313" key="4">
    <source>
        <dbReference type="Proteomes" id="UP000050465"/>
    </source>
</evidence>